<gene>
    <name evidence="8" type="ORF">SLOPH_329</name>
</gene>
<dbReference type="GO" id="GO:0006226">
    <property type="term" value="P:dUMP biosynthetic process"/>
    <property type="evidence" value="ECO:0007669"/>
    <property type="project" value="UniProtKB-UniRule"/>
</dbReference>
<dbReference type="OMA" id="HEGVIIN"/>
<comment type="caution">
    <text evidence="8">The sequence shown here is derived from an EMBL/GenBank/DDBJ whole genome shotgun (WGS) entry which is preliminary data.</text>
</comment>
<dbReference type="PANTHER" id="PTHR11241:SF0">
    <property type="entry name" value="DEOXYURIDINE 5'-TRIPHOSPHATE NUCLEOTIDOHYDROLASE"/>
    <property type="match status" value="1"/>
</dbReference>
<keyword evidence="4 6" id="KW-0378">Hydrolase</keyword>
<dbReference type="Pfam" id="PF00692">
    <property type="entry name" value="dUTPase"/>
    <property type="match status" value="1"/>
</dbReference>
<dbReference type="CDD" id="cd07557">
    <property type="entry name" value="trimeric_dUTPase"/>
    <property type="match status" value="1"/>
</dbReference>
<accession>S7W9J6</accession>
<keyword evidence="6" id="KW-0479">Metal-binding</keyword>
<dbReference type="InParanoid" id="S7W9J6"/>
<dbReference type="GO" id="GO:0000287">
    <property type="term" value="F:magnesium ion binding"/>
    <property type="evidence" value="ECO:0007669"/>
    <property type="project" value="UniProtKB-UniRule"/>
</dbReference>
<name>S7W9J6_SPRLO</name>
<dbReference type="GO" id="GO:0004170">
    <property type="term" value="F:dUTP diphosphatase activity"/>
    <property type="evidence" value="ECO:0007669"/>
    <property type="project" value="UniProtKB-UniRule"/>
</dbReference>
<dbReference type="SUPFAM" id="SSF51283">
    <property type="entry name" value="dUTPase-like"/>
    <property type="match status" value="1"/>
</dbReference>
<evidence type="ECO:0000256" key="6">
    <source>
        <dbReference type="RuleBase" id="RU367024"/>
    </source>
</evidence>
<evidence type="ECO:0000256" key="2">
    <source>
        <dbReference type="ARBA" id="ARBA00006581"/>
    </source>
</evidence>
<comment type="subunit">
    <text evidence="3 6">Homotrimer.</text>
</comment>
<evidence type="ECO:0000313" key="9">
    <source>
        <dbReference type="Proteomes" id="UP000014978"/>
    </source>
</evidence>
<evidence type="ECO:0000313" key="8">
    <source>
        <dbReference type="EMBL" id="EPR79590.1"/>
    </source>
</evidence>
<dbReference type="InterPro" id="IPR033704">
    <property type="entry name" value="dUTPase_trimeric"/>
</dbReference>
<dbReference type="OrthoDB" id="10261072at2759"/>
<dbReference type="STRING" id="1358809.S7W9J6"/>
<sequence>MKIKASKLSSNTIIPKQESDGAAGFDLRSIEDGIIPPKSHKLIRTGLVIDPPRNILPIVFSRSGLALKNKIHSNTHTLSNKKQEVIINMFNGSNKAFNYNVGDRIAQLVFCELENADN</sequence>
<evidence type="ECO:0000256" key="4">
    <source>
        <dbReference type="ARBA" id="ARBA00022801"/>
    </source>
</evidence>
<comment type="similarity">
    <text evidence="2 6">Belongs to the dUTPase family.</text>
</comment>
<dbReference type="VEuPathDB" id="MicrosporidiaDB:SLOPH_329"/>
<proteinExistence type="inferred from homology"/>
<dbReference type="HOGENOM" id="CLU_068508_3_0_1"/>
<keyword evidence="5 6" id="KW-0546">Nucleotide metabolism</keyword>
<dbReference type="Proteomes" id="UP000014978">
    <property type="component" value="Unassembled WGS sequence"/>
</dbReference>
<dbReference type="PANTHER" id="PTHR11241">
    <property type="entry name" value="DEOXYURIDINE 5'-TRIPHOSPHATE NUCLEOTIDOHYDROLASE"/>
    <property type="match status" value="1"/>
</dbReference>
<dbReference type="AlphaFoldDB" id="S7W9J6"/>
<evidence type="ECO:0000256" key="1">
    <source>
        <dbReference type="ARBA" id="ARBA00005142"/>
    </source>
</evidence>
<feature type="domain" description="dUTPase-like" evidence="7">
    <location>
        <begin position="12"/>
        <end position="114"/>
    </location>
</feature>
<reference evidence="9" key="1">
    <citation type="journal article" date="2013" name="PLoS Genet.">
        <title>The genome of Spraguea lophii and the basis of host-microsporidian interactions.</title>
        <authorList>
            <person name="Campbell S.E."/>
            <person name="Williams T.A."/>
            <person name="Yousuf A."/>
            <person name="Soanes D.M."/>
            <person name="Paszkiewicz K.H."/>
            <person name="Williams B.A.P."/>
        </authorList>
    </citation>
    <scope>NUCLEOTIDE SEQUENCE [LARGE SCALE GENOMIC DNA]</scope>
    <source>
        <strain evidence="9">42_110</strain>
    </source>
</reference>
<dbReference type="InterPro" id="IPR008181">
    <property type="entry name" value="dUTPase"/>
</dbReference>
<comment type="function">
    <text evidence="6">Involved in nucleotide metabolism via production of dUMP, the immediate precursor of thymidine nucleotides, and decreases the intracellular concentration of dUTP so that uracil cannot be incorporated into DNA.</text>
</comment>
<protein>
    <recommendedName>
        <fullName evidence="6">Deoxyuridine 5'-triphosphate nucleotidohydrolase</fullName>
        <shortName evidence="6">dUTPase</shortName>
        <ecNumber evidence="6">3.6.1.23</ecNumber>
    </recommendedName>
    <alternativeName>
        <fullName evidence="6">dUTP pyrophosphatase</fullName>
    </alternativeName>
</protein>
<dbReference type="InterPro" id="IPR036157">
    <property type="entry name" value="dUTPase-like_sf"/>
</dbReference>
<dbReference type="EMBL" id="ATCN01000188">
    <property type="protein sequence ID" value="EPR79590.1"/>
    <property type="molecule type" value="Genomic_DNA"/>
</dbReference>
<evidence type="ECO:0000259" key="7">
    <source>
        <dbReference type="Pfam" id="PF00692"/>
    </source>
</evidence>
<comment type="pathway">
    <text evidence="1 6">Pyrimidine metabolism; dUMP biosynthesis; dUMP from dCTP (dUTP route): step 2/2.</text>
</comment>
<comment type="cofactor">
    <cofactor evidence="6">
        <name>Mg(2+)</name>
        <dbReference type="ChEBI" id="CHEBI:18420"/>
    </cofactor>
</comment>
<evidence type="ECO:0000256" key="5">
    <source>
        <dbReference type="ARBA" id="ARBA00023080"/>
    </source>
</evidence>
<evidence type="ECO:0000256" key="3">
    <source>
        <dbReference type="ARBA" id="ARBA00011233"/>
    </source>
</evidence>
<dbReference type="FunCoup" id="S7W9J6">
    <property type="interactions" value="349"/>
</dbReference>
<keyword evidence="9" id="KW-1185">Reference proteome</keyword>
<dbReference type="GO" id="GO:0046081">
    <property type="term" value="P:dUTP catabolic process"/>
    <property type="evidence" value="ECO:0007669"/>
    <property type="project" value="UniProtKB-UniRule"/>
</dbReference>
<comment type="catalytic activity">
    <reaction evidence="6">
        <text>dUTP + H2O = dUMP + diphosphate + H(+)</text>
        <dbReference type="Rhea" id="RHEA:10248"/>
        <dbReference type="ChEBI" id="CHEBI:15377"/>
        <dbReference type="ChEBI" id="CHEBI:15378"/>
        <dbReference type="ChEBI" id="CHEBI:33019"/>
        <dbReference type="ChEBI" id="CHEBI:61555"/>
        <dbReference type="ChEBI" id="CHEBI:246422"/>
        <dbReference type="EC" id="3.6.1.23"/>
    </reaction>
</comment>
<dbReference type="EC" id="3.6.1.23" evidence="6"/>
<dbReference type="InterPro" id="IPR029054">
    <property type="entry name" value="dUTPase-like"/>
</dbReference>
<dbReference type="Gene3D" id="2.70.40.10">
    <property type="match status" value="1"/>
</dbReference>
<keyword evidence="6" id="KW-0460">Magnesium</keyword>
<dbReference type="UniPathway" id="UPA00610">
    <property type="reaction ID" value="UER00666"/>
</dbReference>
<organism evidence="8 9">
    <name type="scientific">Spraguea lophii (strain 42_110)</name>
    <name type="common">Microsporidian parasite</name>
    <dbReference type="NCBI Taxonomy" id="1358809"/>
    <lineage>
        <taxon>Eukaryota</taxon>
        <taxon>Fungi</taxon>
        <taxon>Fungi incertae sedis</taxon>
        <taxon>Microsporidia</taxon>
        <taxon>Spragueidae</taxon>
        <taxon>Spraguea</taxon>
    </lineage>
</organism>